<feature type="transmembrane region" description="Helical" evidence="6">
    <location>
        <begin position="112"/>
        <end position="131"/>
    </location>
</feature>
<feature type="transmembrane region" description="Helical" evidence="6">
    <location>
        <begin position="54"/>
        <end position="74"/>
    </location>
</feature>
<evidence type="ECO:0000256" key="4">
    <source>
        <dbReference type="ARBA" id="ARBA00022989"/>
    </source>
</evidence>
<dbReference type="CDD" id="cd16380">
    <property type="entry name" value="YitT_C"/>
    <property type="match status" value="1"/>
</dbReference>
<proteinExistence type="predicted"/>
<feature type="transmembrane region" description="Helical" evidence="6">
    <location>
        <begin position="81"/>
        <end position="100"/>
    </location>
</feature>
<name>A0A5D0MMU9_9BACT</name>
<dbReference type="EMBL" id="VSIX01000021">
    <property type="protein sequence ID" value="TYB31919.1"/>
    <property type="molecule type" value="Genomic_DNA"/>
</dbReference>
<feature type="transmembrane region" description="Helical" evidence="6">
    <location>
        <begin position="12"/>
        <end position="34"/>
    </location>
</feature>
<dbReference type="InterPro" id="IPR015867">
    <property type="entry name" value="N-reg_PII/ATP_PRibTrfase_C"/>
</dbReference>
<evidence type="ECO:0000313" key="8">
    <source>
        <dbReference type="EMBL" id="TYB31919.1"/>
    </source>
</evidence>
<comment type="caution">
    <text evidence="8">The sequence shown here is derived from an EMBL/GenBank/DDBJ whole genome shotgun (WGS) entry which is preliminary data.</text>
</comment>
<reference evidence="8" key="1">
    <citation type="submission" date="2019-08" db="EMBL/GenBank/DDBJ databases">
        <title>Genomic characterization of a novel candidate phylum (ARYD3) from a high temperature, high salinity tertiary oil reservoir in north central Oklahoma, USA.</title>
        <authorList>
            <person name="Youssef N.H."/>
            <person name="Yadav A."/>
            <person name="Elshahed M.S."/>
        </authorList>
    </citation>
    <scope>NUCLEOTIDE SEQUENCE [LARGE SCALE GENOMIC DNA]</scope>
    <source>
        <strain evidence="8">ARYD3</strain>
    </source>
</reference>
<protein>
    <submittedName>
        <fullName evidence="8">YitT family protein</fullName>
    </submittedName>
</protein>
<feature type="transmembrane region" description="Helical" evidence="6">
    <location>
        <begin position="152"/>
        <end position="174"/>
    </location>
</feature>
<keyword evidence="5 6" id="KW-0472">Membrane</keyword>
<dbReference type="Pfam" id="PF10035">
    <property type="entry name" value="DUF2179"/>
    <property type="match status" value="1"/>
</dbReference>
<comment type="subcellular location">
    <subcellularLocation>
        <location evidence="1">Cell membrane</location>
        <topology evidence="1">Multi-pass membrane protein</topology>
    </subcellularLocation>
</comment>
<dbReference type="Gene3D" id="3.30.70.120">
    <property type="match status" value="1"/>
</dbReference>
<dbReference type="PANTHER" id="PTHR33545">
    <property type="entry name" value="UPF0750 MEMBRANE PROTEIN YITT-RELATED"/>
    <property type="match status" value="1"/>
</dbReference>
<keyword evidence="4 6" id="KW-1133">Transmembrane helix</keyword>
<gene>
    <name evidence="8" type="ORF">FXF47_01690</name>
</gene>
<keyword evidence="3 6" id="KW-0812">Transmembrane</keyword>
<dbReference type="Pfam" id="PF02588">
    <property type="entry name" value="YitT_membrane"/>
    <property type="match status" value="1"/>
</dbReference>
<evidence type="ECO:0000256" key="3">
    <source>
        <dbReference type="ARBA" id="ARBA00022692"/>
    </source>
</evidence>
<evidence type="ECO:0000259" key="7">
    <source>
        <dbReference type="Pfam" id="PF10035"/>
    </source>
</evidence>
<dbReference type="Proteomes" id="UP000324143">
    <property type="component" value="Unassembled WGS sequence"/>
</dbReference>
<evidence type="ECO:0000256" key="1">
    <source>
        <dbReference type="ARBA" id="ARBA00004651"/>
    </source>
</evidence>
<dbReference type="InterPro" id="IPR003740">
    <property type="entry name" value="YitT"/>
</dbReference>
<evidence type="ECO:0000256" key="5">
    <source>
        <dbReference type="ARBA" id="ARBA00023136"/>
    </source>
</evidence>
<dbReference type="InterPro" id="IPR051461">
    <property type="entry name" value="UPF0750_membrane"/>
</dbReference>
<evidence type="ECO:0000256" key="6">
    <source>
        <dbReference type="SAM" id="Phobius"/>
    </source>
</evidence>
<evidence type="ECO:0000313" key="9">
    <source>
        <dbReference type="Proteomes" id="UP000324143"/>
    </source>
</evidence>
<keyword evidence="9" id="KW-1185">Reference proteome</keyword>
<dbReference type="PIRSF" id="PIRSF006483">
    <property type="entry name" value="Membrane_protein_YitT"/>
    <property type="match status" value="1"/>
</dbReference>
<evidence type="ECO:0000256" key="2">
    <source>
        <dbReference type="ARBA" id="ARBA00022475"/>
    </source>
</evidence>
<dbReference type="GO" id="GO:0005886">
    <property type="term" value="C:plasma membrane"/>
    <property type="evidence" value="ECO:0007669"/>
    <property type="project" value="UniProtKB-SubCell"/>
</dbReference>
<organism evidence="8 9">
    <name type="scientific">Candidatus Mcinerneyibacterium aminivorans</name>
    <dbReference type="NCBI Taxonomy" id="2703815"/>
    <lineage>
        <taxon>Bacteria</taxon>
        <taxon>Candidatus Macinerneyibacteriota</taxon>
        <taxon>Candidatus Mcinerneyibacteria</taxon>
        <taxon>Candidatus Mcinerneyibacteriales</taxon>
        <taxon>Candidatus Mcinerneyibacteriaceae</taxon>
        <taxon>Candidatus Mcinerneyibacterium</taxon>
    </lineage>
</organism>
<keyword evidence="2" id="KW-1003">Cell membrane</keyword>
<feature type="transmembrane region" description="Helical" evidence="6">
    <location>
        <begin position="180"/>
        <end position="201"/>
    </location>
</feature>
<dbReference type="PANTHER" id="PTHR33545:SF5">
    <property type="entry name" value="UPF0750 MEMBRANE PROTEIN YITT"/>
    <property type="match status" value="1"/>
</dbReference>
<sequence>MKLNRFFSKINIINYGYLIFGSLIYSTGFVFFIVPHKLIIGGIVGLSMIINNFIAVPIGTITLIINIPIFLLGIKTLGSRFGIKTLLSLVSVSFFIDFFIYLFGKNPVTEDILASIIFGSMLIGVGLAFVIKANATTGGTDIIASIISKKTFLQIGQIILFVDGIIILIGIAVFKRIEMLPYAVIAIFVISKITDAVINGLNRKNIILIISEKHEEIRNFILENLNRGGTYLDSKGLYYKSRKKNIIFTALSKRETNKLRKKALEIDKEAFITVLDAYEVIGRGFTL</sequence>
<feature type="domain" description="DUF2179" evidence="7">
    <location>
        <begin position="227"/>
        <end position="282"/>
    </location>
</feature>
<accession>A0A5D0MMU9</accession>
<dbReference type="InterPro" id="IPR019264">
    <property type="entry name" value="DUF2179"/>
</dbReference>
<dbReference type="AlphaFoldDB" id="A0A5D0MMU9"/>